<dbReference type="Pfam" id="PF03457">
    <property type="entry name" value="HA"/>
    <property type="match status" value="3"/>
</dbReference>
<reference evidence="2 3" key="1">
    <citation type="journal article" date="2020" name="G3 (Bethesda)">
        <title>Improved Reference Genome for Cyclotella cryptica CCMP332, a Model for Cell Wall Morphogenesis, Salinity Adaptation, and Lipid Production in Diatoms (Bacillariophyta).</title>
        <authorList>
            <person name="Roberts W.R."/>
            <person name="Downey K.M."/>
            <person name="Ruck E.C."/>
            <person name="Traller J.C."/>
            <person name="Alverson A.J."/>
        </authorList>
    </citation>
    <scope>NUCLEOTIDE SEQUENCE [LARGE SCALE GENOMIC DNA]</scope>
    <source>
        <strain evidence="2 3">CCMP332</strain>
    </source>
</reference>
<gene>
    <name evidence="2" type="ORF">HJC23_013843</name>
</gene>
<feature type="domain" description="Helicase-associated" evidence="1">
    <location>
        <begin position="261"/>
        <end position="324"/>
    </location>
</feature>
<dbReference type="PANTHER" id="PTHR33418:SF1">
    <property type="entry name" value="HELICASE-ASSOCIATED DOMAIN-CONTAINING PROTEIN"/>
    <property type="match status" value="1"/>
</dbReference>
<organism evidence="2 3">
    <name type="scientific">Cyclotella cryptica</name>
    <dbReference type="NCBI Taxonomy" id="29204"/>
    <lineage>
        <taxon>Eukaryota</taxon>
        <taxon>Sar</taxon>
        <taxon>Stramenopiles</taxon>
        <taxon>Ochrophyta</taxon>
        <taxon>Bacillariophyta</taxon>
        <taxon>Coscinodiscophyceae</taxon>
        <taxon>Thalassiosirophycidae</taxon>
        <taxon>Stephanodiscales</taxon>
        <taxon>Stephanodiscaceae</taxon>
        <taxon>Cyclotella</taxon>
    </lineage>
</organism>
<keyword evidence="3" id="KW-1185">Reference proteome</keyword>
<dbReference type="EMBL" id="JABMIG020000228">
    <property type="protein sequence ID" value="KAL3784803.1"/>
    <property type="molecule type" value="Genomic_DNA"/>
</dbReference>
<feature type="domain" description="Helicase-associated" evidence="1">
    <location>
        <begin position="187"/>
        <end position="254"/>
    </location>
</feature>
<evidence type="ECO:0000313" key="2">
    <source>
        <dbReference type="EMBL" id="KAL3784803.1"/>
    </source>
</evidence>
<evidence type="ECO:0000259" key="1">
    <source>
        <dbReference type="Pfam" id="PF03457"/>
    </source>
</evidence>
<evidence type="ECO:0000313" key="3">
    <source>
        <dbReference type="Proteomes" id="UP001516023"/>
    </source>
</evidence>
<accession>A0ABD3PB92</accession>
<comment type="caution">
    <text evidence="2">The sequence shown here is derived from an EMBL/GenBank/DDBJ whole genome shotgun (WGS) entry which is preliminary data.</text>
</comment>
<name>A0ABD3PB92_9STRA</name>
<dbReference type="InterPro" id="IPR005114">
    <property type="entry name" value="Helicase_assoc"/>
</dbReference>
<proteinExistence type="predicted"/>
<dbReference type="PANTHER" id="PTHR33418">
    <property type="entry name" value="HELICASE-ASSOCIATED"/>
    <property type="match status" value="1"/>
</dbReference>
<protein>
    <recommendedName>
        <fullName evidence="1">Helicase-associated domain-containing protein</fullName>
    </recommendedName>
</protein>
<dbReference type="AlphaFoldDB" id="A0ABD3PB92"/>
<feature type="domain" description="Helicase-associated" evidence="1">
    <location>
        <begin position="82"/>
        <end position="148"/>
    </location>
</feature>
<dbReference type="Gene3D" id="6.10.140.530">
    <property type="match status" value="3"/>
</dbReference>
<sequence length="469" mass="53547">MSSLDLQVKTDLDADVYANPGAMIESSPWHTERTCDQNLNRDETLPESFALDLDHEKKQRCGSENAETFQYPQVHGESRVRVTWEERLVSLKEFKEKHGHMNVPRNYARNPSLGTFVINQRQAYKRMIEGKGPKMKTEKVRQLQKLGFKFVLSHTDKRKLEEEDFDQKYARAPSDDICMTSGRVTLDWDQGLAGLKEYKQEAGSLNVPHLFAANPLLGNFVKNIRYEYKHKFLKDKSSKMLTKETVNELEQIGFQLVVRQREPWSIRFNELREYVKEHGNCDVNKGTPLGMWCLNQRSHYRLLLKNEPSQLTVKRINLLNSVGFDWKVSRNQNDENAATSGHTASIAPLHAENDKAMFGPKAHRTGHLQREENQGNSFGMLNQKVQDVPPLPTIAINLNQCHETTSALHDDCADFSIESDRKHAVVTDTDRSTCSEDVLHFNGSSDKTFSFKVDHGTTVGSLGDTLDII</sequence>
<dbReference type="Proteomes" id="UP001516023">
    <property type="component" value="Unassembled WGS sequence"/>
</dbReference>